<organism evidence="1 2">
    <name type="scientific">Sediminibacillus halophilus</name>
    <dbReference type="NCBI Taxonomy" id="482461"/>
    <lineage>
        <taxon>Bacteria</taxon>
        <taxon>Bacillati</taxon>
        <taxon>Bacillota</taxon>
        <taxon>Bacilli</taxon>
        <taxon>Bacillales</taxon>
        <taxon>Bacillaceae</taxon>
        <taxon>Sediminibacillus</taxon>
    </lineage>
</organism>
<gene>
    <name evidence="1" type="ORF">SAMN05216244_3256</name>
</gene>
<keyword evidence="2" id="KW-1185">Reference proteome</keyword>
<dbReference type="EMBL" id="FNHF01000004">
    <property type="protein sequence ID" value="SDM70696.1"/>
    <property type="molecule type" value="Genomic_DNA"/>
</dbReference>
<reference evidence="2" key="1">
    <citation type="submission" date="2016-10" db="EMBL/GenBank/DDBJ databases">
        <authorList>
            <person name="Varghese N."/>
            <person name="Submissions S."/>
        </authorList>
    </citation>
    <scope>NUCLEOTIDE SEQUENCE [LARGE SCALE GENOMIC DNA]</scope>
    <source>
        <strain evidence="2">CGMCC 1.6199</strain>
    </source>
</reference>
<name>A0A1G9VF08_9BACI</name>
<dbReference type="Proteomes" id="UP000182347">
    <property type="component" value="Unassembled WGS sequence"/>
</dbReference>
<accession>A0A1G9VF08</accession>
<proteinExistence type="predicted"/>
<dbReference type="STRING" id="482461.SAMN05216244_3256"/>
<protein>
    <submittedName>
        <fullName evidence="1">Uncharacterized protein</fullName>
    </submittedName>
</protein>
<dbReference type="AlphaFoldDB" id="A0A1G9VF08"/>
<evidence type="ECO:0000313" key="1">
    <source>
        <dbReference type="EMBL" id="SDM70696.1"/>
    </source>
</evidence>
<evidence type="ECO:0000313" key="2">
    <source>
        <dbReference type="Proteomes" id="UP000182347"/>
    </source>
</evidence>
<sequence length="60" mass="7251">MNPCFHPITRYFIPLIKNGQICCLFSITNRQKFLLDIVQMNNWDDNKAIKIFYMIIRDKL</sequence>